<dbReference type="CDD" id="cd23763">
    <property type="entry name" value="ASKHA_ATPase_ROK"/>
    <property type="match status" value="1"/>
</dbReference>
<comment type="similarity">
    <text evidence="1">Belongs to the ROK (NagC/XylR) family.</text>
</comment>
<dbReference type="STRING" id="1802281.A3A44_00005"/>
<dbReference type="InterPro" id="IPR043129">
    <property type="entry name" value="ATPase_NBD"/>
</dbReference>
<evidence type="ECO:0000256" key="1">
    <source>
        <dbReference type="ARBA" id="ARBA00006479"/>
    </source>
</evidence>
<dbReference type="Pfam" id="PF00480">
    <property type="entry name" value="ROK"/>
    <property type="match status" value="2"/>
</dbReference>
<accession>A0A1G2LBG2</accession>
<dbReference type="EMBL" id="MHQT01000033">
    <property type="protein sequence ID" value="OHA08930.1"/>
    <property type="molecule type" value="Genomic_DNA"/>
</dbReference>
<dbReference type="Proteomes" id="UP000178977">
    <property type="component" value="Unassembled WGS sequence"/>
</dbReference>
<protein>
    <recommendedName>
        <fullName evidence="4">ROK family protein</fullName>
    </recommendedName>
</protein>
<dbReference type="Gene3D" id="3.30.420.40">
    <property type="match status" value="3"/>
</dbReference>
<dbReference type="AlphaFoldDB" id="A0A1G2LBG2"/>
<dbReference type="SUPFAM" id="SSF53067">
    <property type="entry name" value="Actin-like ATPase domain"/>
    <property type="match status" value="1"/>
</dbReference>
<sequence>MTHIYIGIDIGGTNTRFIALRGIEKQRARATALPTPRSRRGVERMVVENIRSMSVGGRLAGVGIGIAGSVDVQRKIVVAAEHLPFLNGWKPLAALRPAVGVPMRLENDARCFLLAEALWGAARGKRNIVGVAIGTGIGGGIMIDGAMYRGAHGSAGEVGDIFLEGRRTFEQSAAKRAWEQWGNRSQAIGRGVAGIVSTLDPELMVLGGGAVAAGKVDLRVVRHAVRRFAIEPAASKTRIVFGDLGDAAQAIGAALLFALPIRPVAYRAGIRGSSIFQSVNDTEITVPRGDEC</sequence>
<organism evidence="2 3">
    <name type="scientific">Candidatus Sungbacteria bacterium RIFCSPLOWO2_01_FULL_60_25</name>
    <dbReference type="NCBI Taxonomy" id="1802281"/>
    <lineage>
        <taxon>Bacteria</taxon>
        <taxon>Candidatus Sungiibacteriota</taxon>
    </lineage>
</organism>
<comment type="caution">
    <text evidence="2">The sequence shown here is derived from an EMBL/GenBank/DDBJ whole genome shotgun (WGS) entry which is preliminary data.</text>
</comment>
<evidence type="ECO:0000313" key="2">
    <source>
        <dbReference type="EMBL" id="OHA08930.1"/>
    </source>
</evidence>
<name>A0A1G2LBG2_9BACT</name>
<dbReference type="PANTHER" id="PTHR18964:SF149">
    <property type="entry name" value="BIFUNCTIONAL UDP-N-ACETYLGLUCOSAMINE 2-EPIMERASE_N-ACETYLMANNOSAMINE KINASE"/>
    <property type="match status" value="1"/>
</dbReference>
<dbReference type="InterPro" id="IPR000600">
    <property type="entry name" value="ROK"/>
</dbReference>
<reference evidence="2 3" key="1">
    <citation type="journal article" date="2016" name="Nat. Commun.">
        <title>Thousands of microbial genomes shed light on interconnected biogeochemical processes in an aquifer system.</title>
        <authorList>
            <person name="Anantharaman K."/>
            <person name="Brown C.T."/>
            <person name="Hug L.A."/>
            <person name="Sharon I."/>
            <person name="Castelle C.J."/>
            <person name="Probst A.J."/>
            <person name="Thomas B.C."/>
            <person name="Singh A."/>
            <person name="Wilkins M.J."/>
            <person name="Karaoz U."/>
            <person name="Brodie E.L."/>
            <person name="Williams K.H."/>
            <person name="Hubbard S.S."/>
            <person name="Banfield J.F."/>
        </authorList>
    </citation>
    <scope>NUCLEOTIDE SEQUENCE [LARGE SCALE GENOMIC DNA]</scope>
</reference>
<gene>
    <name evidence="2" type="ORF">A3A44_00005</name>
</gene>
<evidence type="ECO:0008006" key="4">
    <source>
        <dbReference type="Google" id="ProtNLM"/>
    </source>
</evidence>
<dbReference type="PANTHER" id="PTHR18964">
    <property type="entry name" value="ROK (REPRESSOR, ORF, KINASE) FAMILY"/>
    <property type="match status" value="1"/>
</dbReference>
<evidence type="ECO:0000313" key="3">
    <source>
        <dbReference type="Proteomes" id="UP000178977"/>
    </source>
</evidence>
<proteinExistence type="inferred from homology"/>